<dbReference type="Proteomes" id="UP000287972">
    <property type="component" value="Unassembled WGS sequence"/>
</dbReference>
<reference evidence="2 3" key="1">
    <citation type="submission" date="2017-06" db="EMBL/GenBank/DDBJ databases">
        <title>Comparative genomic analysis of Ambrosia Fusariam Clade fungi.</title>
        <authorList>
            <person name="Stajich J.E."/>
            <person name="Carrillo J."/>
            <person name="Kijimoto T."/>
            <person name="Eskalen A."/>
            <person name="O'Donnell K."/>
            <person name="Kasson M."/>
        </authorList>
    </citation>
    <scope>NUCLEOTIDE SEQUENCE [LARGE SCALE GENOMIC DNA]</scope>
    <source>
        <strain evidence="2 3">NRRL62606</strain>
    </source>
</reference>
<keyword evidence="3" id="KW-1185">Reference proteome</keyword>
<evidence type="ECO:0000313" key="2">
    <source>
        <dbReference type="EMBL" id="RSL83357.1"/>
    </source>
</evidence>
<dbReference type="Pfam" id="PF12511">
    <property type="entry name" value="DUF3716"/>
    <property type="match status" value="1"/>
</dbReference>
<name>A0A428S0L1_9HYPO</name>
<evidence type="ECO:0000313" key="3">
    <source>
        <dbReference type="Proteomes" id="UP000287972"/>
    </source>
</evidence>
<evidence type="ECO:0000256" key="1">
    <source>
        <dbReference type="SAM" id="MobiDB-lite"/>
    </source>
</evidence>
<accession>A0A428S0L1</accession>
<proteinExistence type="predicted"/>
<protein>
    <submittedName>
        <fullName evidence="2">Uncharacterized protein</fullName>
    </submittedName>
</protein>
<sequence>MSLINAAGQQQQQDGPRILPLPVRPEGTRLLWVDCSGQQLAPYTKNKAQRDVLALPGRPVTFLEGRVRLEQVTGKRDSYVNAFLIQSRGAKVSPCSACLRQMNKDPSSYANPFPDCIRLPGHFSGSCGNCKWRDHAAKCSKRDESNTWVPAPERVTDAAAQTSAQTSTLPAAESPDDVPIVISEDESSVVSELAPCDNEEAIPPADNDGGDLDPKPEPHDDDDNEMDLVPIVDNGLAGDGTAENPLQID</sequence>
<organism evidence="2 3">
    <name type="scientific">Fusarium floridanum</name>
    <dbReference type="NCBI Taxonomy" id="1325733"/>
    <lineage>
        <taxon>Eukaryota</taxon>
        <taxon>Fungi</taxon>
        <taxon>Dikarya</taxon>
        <taxon>Ascomycota</taxon>
        <taxon>Pezizomycotina</taxon>
        <taxon>Sordariomycetes</taxon>
        <taxon>Hypocreomycetidae</taxon>
        <taxon>Hypocreales</taxon>
        <taxon>Nectriaceae</taxon>
        <taxon>Fusarium</taxon>
        <taxon>Fusarium solani species complex</taxon>
    </lineage>
</organism>
<dbReference type="AlphaFoldDB" id="A0A428S0L1"/>
<feature type="region of interest" description="Disordered" evidence="1">
    <location>
        <begin position="141"/>
        <end position="249"/>
    </location>
</feature>
<dbReference type="InterPro" id="IPR022190">
    <property type="entry name" value="DUF3716"/>
</dbReference>
<feature type="compositionally biased region" description="Low complexity" evidence="1">
    <location>
        <begin position="157"/>
        <end position="192"/>
    </location>
</feature>
<comment type="caution">
    <text evidence="2">The sequence shown here is derived from an EMBL/GenBank/DDBJ whole genome shotgun (WGS) entry which is preliminary data.</text>
</comment>
<gene>
    <name evidence="2" type="ORF">CEP51_004548</name>
</gene>
<dbReference type="EMBL" id="NKCL01000085">
    <property type="protein sequence ID" value="RSL83357.1"/>
    <property type="molecule type" value="Genomic_DNA"/>
</dbReference>